<reference evidence="4 5" key="1">
    <citation type="submission" date="2012-08" db="EMBL/GenBank/DDBJ databases">
        <title>Whole genome shotgun sequence of Gordonia rhizosphera NBRC 16068.</title>
        <authorList>
            <person name="Takarada H."/>
            <person name="Isaki S."/>
            <person name="Hosoyama A."/>
            <person name="Tsuchikane K."/>
            <person name="Katsumata H."/>
            <person name="Baba S."/>
            <person name="Ohji S."/>
            <person name="Yamazaki S."/>
            <person name="Fujita N."/>
        </authorList>
    </citation>
    <scope>NUCLEOTIDE SEQUENCE [LARGE SCALE GENOMIC DNA]</scope>
    <source>
        <strain evidence="4 5">NBRC 16068</strain>
    </source>
</reference>
<dbReference type="STRING" id="1108045.GORHZ_197_00990"/>
<comment type="caution">
    <text evidence="4">The sequence shown here is derived from an EMBL/GenBank/DDBJ whole genome shotgun (WGS) entry which is preliminary data.</text>
</comment>
<sequence>MQTDLIKAGRRPGDDPESWGYERPDRLGVLHTDKGAKSVPSAQGRYGEFYRQFAAAVDHGAPQPVPAREGISVLEVLDAVRVSDETGATIRL</sequence>
<evidence type="ECO:0000313" key="5">
    <source>
        <dbReference type="Proteomes" id="UP000008363"/>
    </source>
</evidence>
<comment type="similarity">
    <text evidence="1">Belongs to the Gfo/Idh/MocA family.</text>
</comment>
<dbReference type="Proteomes" id="UP000008363">
    <property type="component" value="Unassembled WGS sequence"/>
</dbReference>
<dbReference type="eggNOG" id="COG0673">
    <property type="taxonomic scope" value="Bacteria"/>
</dbReference>
<gene>
    <name evidence="4" type="ORF">GORHZ_197_00990</name>
</gene>
<evidence type="ECO:0000256" key="2">
    <source>
        <dbReference type="SAM" id="MobiDB-lite"/>
    </source>
</evidence>
<feature type="region of interest" description="Disordered" evidence="2">
    <location>
        <begin position="1"/>
        <end position="23"/>
    </location>
</feature>
<accession>K6WLB9</accession>
<evidence type="ECO:0000256" key="1">
    <source>
        <dbReference type="ARBA" id="ARBA00010928"/>
    </source>
</evidence>
<name>K6WLB9_9ACTN</name>
<evidence type="ECO:0000259" key="3">
    <source>
        <dbReference type="Pfam" id="PF02894"/>
    </source>
</evidence>
<dbReference type="EMBL" id="BAHC01000197">
    <property type="protein sequence ID" value="GAB92942.1"/>
    <property type="molecule type" value="Genomic_DNA"/>
</dbReference>
<proteinExistence type="inferred from homology"/>
<feature type="domain" description="Gfo/Idh/MocA-like oxidoreductase C-terminal" evidence="3">
    <location>
        <begin position="38"/>
        <end position="91"/>
    </location>
</feature>
<dbReference type="Gene3D" id="3.30.360.10">
    <property type="entry name" value="Dihydrodipicolinate Reductase, domain 2"/>
    <property type="match status" value="1"/>
</dbReference>
<keyword evidence="5" id="KW-1185">Reference proteome</keyword>
<dbReference type="Gene3D" id="3.40.50.720">
    <property type="entry name" value="NAD(P)-binding Rossmann-like Domain"/>
    <property type="match status" value="1"/>
</dbReference>
<evidence type="ECO:0000313" key="4">
    <source>
        <dbReference type="EMBL" id="GAB92942.1"/>
    </source>
</evidence>
<organism evidence="4 5">
    <name type="scientific">Gordonia rhizosphera NBRC 16068</name>
    <dbReference type="NCBI Taxonomy" id="1108045"/>
    <lineage>
        <taxon>Bacteria</taxon>
        <taxon>Bacillati</taxon>
        <taxon>Actinomycetota</taxon>
        <taxon>Actinomycetes</taxon>
        <taxon>Mycobacteriales</taxon>
        <taxon>Gordoniaceae</taxon>
        <taxon>Gordonia</taxon>
    </lineage>
</organism>
<dbReference type="AlphaFoldDB" id="K6WLB9"/>
<dbReference type="Pfam" id="PF02894">
    <property type="entry name" value="GFO_IDH_MocA_C"/>
    <property type="match status" value="1"/>
</dbReference>
<dbReference type="InterPro" id="IPR004104">
    <property type="entry name" value="Gfo/Idh/MocA-like_OxRdtase_C"/>
</dbReference>
<protein>
    <submittedName>
        <fullName evidence="4">Putative oxidoreductase</fullName>
    </submittedName>
</protein>